<proteinExistence type="predicted"/>
<evidence type="ECO:0000256" key="1">
    <source>
        <dbReference type="SAM" id="MobiDB-lite"/>
    </source>
</evidence>
<evidence type="ECO:0000313" key="2">
    <source>
        <dbReference type="EMBL" id="MPM61506.1"/>
    </source>
</evidence>
<feature type="compositionally biased region" description="Low complexity" evidence="1">
    <location>
        <begin position="49"/>
        <end position="60"/>
    </location>
</feature>
<dbReference type="EMBL" id="VSSQ01018378">
    <property type="protein sequence ID" value="MPM61506.1"/>
    <property type="molecule type" value="Genomic_DNA"/>
</dbReference>
<reference evidence="2" key="1">
    <citation type="submission" date="2019-08" db="EMBL/GenBank/DDBJ databases">
        <authorList>
            <person name="Kucharzyk K."/>
            <person name="Murdoch R.W."/>
            <person name="Higgins S."/>
            <person name="Loffler F."/>
        </authorList>
    </citation>
    <scope>NUCLEOTIDE SEQUENCE</scope>
</reference>
<name>A0A645B8X2_9ZZZZ</name>
<feature type="region of interest" description="Disordered" evidence="1">
    <location>
        <begin position="1"/>
        <end position="22"/>
    </location>
</feature>
<feature type="compositionally biased region" description="Low complexity" evidence="1">
    <location>
        <begin position="72"/>
        <end position="106"/>
    </location>
</feature>
<dbReference type="AlphaFoldDB" id="A0A645B8X2"/>
<gene>
    <name evidence="2" type="ORF">SDC9_108366</name>
</gene>
<protein>
    <submittedName>
        <fullName evidence="2">Uncharacterized protein</fullName>
    </submittedName>
</protein>
<feature type="region of interest" description="Disordered" evidence="1">
    <location>
        <begin position="48"/>
        <end position="106"/>
    </location>
</feature>
<sequence>MRMARHGQRASSEPLTNLGAQRRELIGVNSGIDQQTTVRTGHHYRVHAAEAAGRGPAAVADPFHRAPAQAGSNSSSTSATPDSLLEAVTSSTMLSSSGTPSATATE</sequence>
<feature type="compositionally biased region" description="Polar residues" evidence="1">
    <location>
        <begin position="9"/>
        <end position="19"/>
    </location>
</feature>
<comment type="caution">
    <text evidence="2">The sequence shown here is derived from an EMBL/GenBank/DDBJ whole genome shotgun (WGS) entry which is preliminary data.</text>
</comment>
<organism evidence="2">
    <name type="scientific">bioreactor metagenome</name>
    <dbReference type="NCBI Taxonomy" id="1076179"/>
    <lineage>
        <taxon>unclassified sequences</taxon>
        <taxon>metagenomes</taxon>
        <taxon>ecological metagenomes</taxon>
    </lineage>
</organism>
<accession>A0A645B8X2</accession>